<gene>
    <name evidence="1" type="ORF">NtB2_01049</name>
</gene>
<evidence type="ECO:0000313" key="2">
    <source>
        <dbReference type="Proteomes" id="UP000245021"/>
    </source>
</evidence>
<dbReference type="Proteomes" id="UP000245021">
    <property type="component" value="Unassembled WGS sequence"/>
</dbReference>
<dbReference type="EMBL" id="BFFO01000005">
    <property type="protein sequence ID" value="GBG96914.1"/>
    <property type="molecule type" value="Genomic_DNA"/>
</dbReference>
<comment type="caution">
    <text evidence="1">The sequence shown here is derived from an EMBL/GenBank/DDBJ whole genome shotgun (WGS) entry which is preliminary data.</text>
</comment>
<protein>
    <submittedName>
        <fullName evidence="1">Uncharacterized protein</fullName>
    </submittedName>
</protein>
<keyword evidence="2" id="KW-1185">Reference proteome</keyword>
<evidence type="ECO:0000313" key="1">
    <source>
        <dbReference type="EMBL" id="GBG96914.1"/>
    </source>
</evidence>
<name>A0A2R5HFX4_9LACT</name>
<accession>A0A2R5HFX4</accession>
<organism evidence="1 2">
    <name type="scientific">Lactococcus termiticola</name>
    <dbReference type="NCBI Taxonomy" id="2169526"/>
    <lineage>
        <taxon>Bacteria</taxon>
        <taxon>Bacillati</taxon>
        <taxon>Bacillota</taxon>
        <taxon>Bacilli</taxon>
        <taxon>Lactobacillales</taxon>
        <taxon>Streptococcaceae</taxon>
        <taxon>Lactococcus</taxon>
    </lineage>
</organism>
<dbReference type="AlphaFoldDB" id="A0A2R5HFX4"/>
<dbReference type="RefSeq" id="WP_165814958.1">
    <property type="nucleotide sequence ID" value="NZ_BFFO01000005.1"/>
</dbReference>
<sequence length="54" mass="5888">MIKDSEFEALKLAMEGLKEIALSGEAEAVKLANQTLDRIDAVLDNQADASYDCE</sequence>
<proteinExistence type="predicted"/>
<reference evidence="1 2" key="1">
    <citation type="journal article" date="2018" name="Genome Announc.">
        <title>Draft Genome Sequence of Lactococcus sp. Strain NtB2 (JCM 32569), Isolated from the Gut of the Higher Termite Nasutitermes takasagoensis.</title>
        <authorList>
            <person name="Noda S."/>
            <person name="Aihara C."/>
            <person name="Yuki M."/>
            <person name="Ohkuma M."/>
        </authorList>
    </citation>
    <scope>NUCLEOTIDE SEQUENCE [LARGE SCALE GENOMIC DNA]</scope>
    <source>
        <strain evidence="1 2">NtB2</strain>
    </source>
</reference>